<dbReference type="OrthoDB" id="1414794at2"/>
<keyword evidence="1" id="KW-1133">Transmembrane helix</keyword>
<dbReference type="EMBL" id="FOFN01000002">
    <property type="protein sequence ID" value="SEQ32905.1"/>
    <property type="molecule type" value="Genomic_DNA"/>
</dbReference>
<feature type="transmembrane region" description="Helical" evidence="1">
    <location>
        <begin position="21"/>
        <end position="40"/>
    </location>
</feature>
<dbReference type="RefSeq" id="WP_092577808.1">
    <property type="nucleotide sequence ID" value="NZ_FOFN01000002.1"/>
</dbReference>
<proteinExistence type="predicted"/>
<sequence>MIKFFRKIRQKMLTENKFSKYLIYAIGEIILVVIGILIALQVNNQNQVRNEKQALKNYLDKIAKNVESDLKVSELMIKTRTEQSQLCANATELISNKNWNDQKAITSAVFVMIIEQPLNYNRSGFESLKNSGYLQHLDNPKVEELIYNYYNAVDKVIFEETSLQVWANDLDLELHKSGFFSEWIELEKRPNQKLNEVVGNYTDELCEHKGNDIVLSLLYRGFLFTADLTSFYKEQVTFGNELLLAIENYDKK</sequence>
<dbReference type="AlphaFoldDB" id="A0A1H9F4V1"/>
<gene>
    <name evidence="2" type="ORF">SAMN05421824_1369</name>
</gene>
<keyword evidence="1" id="KW-0812">Transmembrane</keyword>
<evidence type="ECO:0000256" key="1">
    <source>
        <dbReference type="SAM" id="Phobius"/>
    </source>
</evidence>
<evidence type="ECO:0000313" key="3">
    <source>
        <dbReference type="Proteomes" id="UP000198999"/>
    </source>
</evidence>
<dbReference type="Proteomes" id="UP000198999">
    <property type="component" value="Unassembled WGS sequence"/>
</dbReference>
<reference evidence="2 3" key="1">
    <citation type="submission" date="2016-10" db="EMBL/GenBank/DDBJ databases">
        <authorList>
            <person name="de Groot N.N."/>
        </authorList>
    </citation>
    <scope>NUCLEOTIDE SEQUENCE [LARGE SCALE GENOMIC DNA]</scope>
    <source>
        <strain evidence="2 3">DSM 21035</strain>
    </source>
</reference>
<evidence type="ECO:0000313" key="2">
    <source>
        <dbReference type="EMBL" id="SEQ32905.1"/>
    </source>
</evidence>
<dbReference type="STRING" id="419940.SAMN05421824_1369"/>
<keyword evidence="1" id="KW-0472">Membrane</keyword>
<keyword evidence="3" id="KW-1185">Reference proteome</keyword>
<organism evidence="2 3">
    <name type="scientific">Hyunsoonleella jejuensis</name>
    <dbReference type="NCBI Taxonomy" id="419940"/>
    <lineage>
        <taxon>Bacteria</taxon>
        <taxon>Pseudomonadati</taxon>
        <taxon>Bacteroidota</taxon>
        <taxon>Flavobacteriia</taxon>
        <taxon>Flavobacteriales</taxon>
        <taxon>Flavobacteriaceae</taxon>
    </lineage>
</organism>
<protein>
    <submittedName>
        <fullName evidence="2">Uncharacterized protein</fullName>
    </submittedName>
</protein>
<name>A0A1H9F4V1_9FLAO</name>
<accession>A0A1H9F4V1</accession>